<dbReference type="AlphaFoldDB" id="C8PER4"/>
<keyword evidence="2" id="KW-1185">Reference proteome</keyword>
<proteinExistence type="predicted"/>
<gene>
    <name evidence="1" type="ORF">CAMGR0001_2552</name>
</gene>
<name>C8PER4_9BACT</name>
<evidence type="ECO:0000313" key="1">
    <source>
        <dbReference type="EMBL" id="EEV18542.1"/>
    </source>
</evidence>
<sequence length="41" mass="5344">MRPHSATRYKFRLLNYHRFYTIKFRFRADIKPRHKIMRDYL</sequence>
<comment type="caution">
    <text evidence="1">The sequence shown here is derived from an EMBL/GenBank/DDBJ whole genome shotgun (WGS) entry which is preliminary data.</text>
</comment>
<evidence type="ECO:0000313" key="2">
    <source>
        <dbReference type="Proteomes" id="UP000005709"/>
    </source>
</evidence>
<accession>C8PER4</accession>
<dbReference type="EMBL" id="ACYG01000009">
    <property type="protein sequence ID" value="EEV18542.1"/>
    <property type="molecule type" value="Genomic_DNA"/>
</dbReference>
<dbReference type="Proteomes" id="UP000005709">
    <property type="component" value="Unassembled WGS sequence"/>
</dbReference>
<organism evidence="1 2">
    <name type="scientific">Campylobacter gracilis RM3268</name>
    <dbReference type="NCBI Taxonomy" id="553220"/>
    <lineage>
        <taxon>Bacteria</taxon>
        <taxon>Pseudomonadati</taxon>
        <taxon>Campylobacterota</taxon>
        <taxon>Epsilonproteobacteria</taxon>
        <taxon>Campylobacterales</taxon>
        <taxon>Campylobacteraceae</taxon>
        <taxon>Campylobacter</taxon>
    </lineage>
</organism>
<protein>
    <submittedName>
        <fullName evidence="1">Uncharacterized protein</fullName>
    </submittedName>
</protein>
<reference evidence="1 2" key="1">
    <citation type="submission" date="2009-07" db="EMBL/GenBank/DDBJ databases">
        <authorList>
            <person name="Madupu R."/>
            <person name="Sebastian Y."/>
            <person name="Durkin A.S."/>
            <person name="Torralba M."/>
            <person name="Methe B."/>
            <person name="Sutton G.G."/>
            <person name="Strausberg R.L."/>
            <person name="Nelson K.E."/>
        </authorList>
    </citation>
    <scope>NUCLEOTIDE SEQUENCE [LARGE SCALE GENOMIC DNA]</scope>
    <source>
        <strain evidence="1 2">RM3268</strain>
    </source>
</reference>